<accession>A0ABN8GIJ4</accession>
<reference evidence="1" key="1">
    <citation type="submission" date="2022-01" db="EMBL/GenBank/DDBJ databases">
        <authorList>
            <person name="Criscuolo A."/>
        </authorList>
    </citation>
    <scope>NUCLEOTIDE SEQUENCE</scope>
    <source>
        <strain evidence="1">CIP111892</strain>
    </source>
</reference>
<organism evidence="1 2">
    <name type="scientific">Paenibacillus auburnensis</name>
    <dbReference type="NCBI Taxonomy" id="2905649"/>
    <lineage>
        <taxon>Bacteria</taxon>
        <taxon>Bacillati</taxon>
        <taxon>Bacillota</taxon>
        <taxon>Bacilli</taxon>
        <taxon>Bacillales</taxon>
        <taxon>Paenibacillaceae</taxon>
        <taxon>Paenibacillus</taxon>
    </lineage>
</organism>
<dbReference type="RefSeq" id="WP_236334137.1">
    <property type="nucleotide sequence ID" value="NZ_CAKMMG010000003.1"/>
</dbReference>
<keyword evidence="2" id="KW-1185">Reference proteome</keyword>
<name>A0ABN8GIJ4_9BACL</name>
<protein>
    <submittedName>
        <fullName evidence="1">Uncharacterized protein</fullName>
    </submittedName>
</protein>
<evidence type="ECO:0000313" key="2">
    <source>
        <dbReference type="Proteomes" id="UP000838324"/>
    </source>
</evidence>
<dbReference type="Proteomes" id="UP000838324">
    <property type="component" value="Unassembled WGS sequence"/>
</dbReference>
<proteinExistence type="predicted"/>
<dbReference type="EMBL" id="CAKMMG010000003">
    <property type="protein sequence ID" value="CAH1207370.1"/>
    <property type="molecule type" value="Genomic_DNA"/>
</dbReference>
<sequence>MIQQIIDALNELTEGEGYFSIDQAVRVDSDLHLTLTMYKEVYGRTVGKHASWSIICEDVRENNLGISSSFLYLRILRDHPVLFKYNKPYFWILGPKKMAENEKIYGQLFKELSNFLNKYNAVNRIHDFLPVQPGFTQDHITLTFGPQEIADIYRKVLEKESMQVTLESYPFIHSDTGTEQILLFVNAEHSLYVVAEHFHITRMD</sequence>
<evidence type="ECO:0000313" key="1">
    <source>
        <dbReference type="EMBL" id="CAH1207370.1"/>
    </source>
</evidence>
<gene>
    <name evidence="1" type="ORF">PAECIP111892_02863</name>
</gene>
<comment type="caution">
    <text evidence="1">The sequence shown here is derived from an EMBL/GenBank/DDBJ whole genome shotgun (WGS) entry which is preliminary data.</text>
</comment>